<feature type="compositionally biased region" description="Basic and acidic residues" evidence="1">
    <location>
        <begin position="15"/>
        <end position="28"/>
    </location>
</feature>
<name>A0A261EZC7_9BIFI</name>
<dbReference type="InterPro" id="IPR015797">
    <property type="entry name" value="NUDIX_hydrolase-like_dom_sf"/>
</dbReference>
<dbReference type="InterPro" id="IPR032582">
    <property type="entry name" value="DUF4916"/>
</dbReference>
<comment type="caution">
    <text evidence="2">The sequence shown here is derived from an EMBL/GenBank/DDBJ whole genome shotgun (WGS) entry which is preliminary data.</text>
</comment>
<dbReference type="Gene3D" id="3.90.79.10">
    <property type="entry name" value="Nucleoside Triphosphate Pyrophosphohydrolase"/>
    <property type="match status" value="1"/>
</dbReference>
<evidence type="ECO:0000256" key="1">
    <source>
        <dbReference type="SAM" id="MobiDB-lite"/>
    </source>
</evidence>
<proteinExistence type="predicted"/>
<evidence type="ECO:0000313" key="3">
    <source>
        <dbReference type="Proteomes" id="UP000216725"/>
    </source>
</evidence>
<dbReference type="SUPFAM" id="SSF55811">
    <property type="entry name" value="Nudix"/>
    <property type="match status" value="1"/>
</dbReference>
<organism evidence="2 3">
    <name type="scientific">Pseudoscardovia radai</name>
    <dbReference type="NCBI Taxonomy" id="987066"/>
    <lineage>
        <taxon>Bacteria</taxon>
        <taxon>Bacillati</taxon>
        <taxon>Actinomycetota</taxon>
        <taxon>Actinomycetes</taxon>
        <taxon>Bifidobacteriales</taxon>
        <taxon>Bifidobacteriaceae</taxon>
        <taxon>Pseudoscardovia</taxon>
    </lineage>
</organism>
<gene>
    <name evidence="2" type="ORF">PSRA_0745</name>
</gene>
<dbReference type="OrthoDB" id="3266865at2"/>
<reference evidence="2 3" key="1">
    <citation type="journal article" date="2017" name="BMC Genomics">
        <title>Comparative genomic and phylogenomic analyses of the Bifidobacteriaceae family.</title>
        <authorList>
            <person name="Lugli G.A."/>
            <person name="Milani C."/>
            <person name="Turroni F."/>
            <person name="Duranti S."/>
            <person name="Mancabelli L."/>
            <person name="Mangifesta M."/>
            <person name="Ferrario C."/>
            <person name="Modesto M."/>
            <person name="Mattarelli P."/>
            <person name="Jiri K."/>
            <person name="van Sinderen D."/>
            <person name="Ventura M."/>
        </authorList>
    </citation>
    <scope>NUCLEOTIDE SEQUENCE [LARGE SCALE GENOMIC DNA]</scope>
    <source>
        <strain evidence="2 3">DSM 24742</strain>
    </source>
</reference>
<evidence type="ECO:0000313" key="2">
    <source>
        <dbReference type="EMBL" id="OZG52195.1"/>
    </source>
</evidence>
<sequence length="207" mass="22544">MAVLNDEVPEDDDFDANRKRGEFDHITPDDVVNGSGNPPGWLNDSELSRVRGEIPMPYVVVVPVHTDQDGRVAQVGTLLAVSDDGSIARTVVAGRVRFHETIRDAIRRSVAHDLGDLALPLIPTSVTPFMVAEFFPTPGASEYYDSRQHAIALCYVVPMAGDCTPQDETLDIEWSDPQVAMGPDFCEQVPNGCGRIIRAGLMWAGVV</sequence>
<accession>A0A261EZC7</accession>
<dbReference type="AlphaFoldDB" id="A0A261EZC7"/>
<dbReference type="EMBL" id="MWWR01000005">
    <property type="protein sequence ID" value="OZG52195.1"/>
    <property type="molecule type" value="Genomic_DNA"/>
</dbReference>
<feature type="region of interest" description="Disordered" evidence="1">
    <location>
        <begin position="1"/>
        <end position="39"/>
    </location>
</feature>
<dbReference type="RefSeq" id="WP_094660568.1">
    <property type="nucleotide sequence ID" value="NZ_JBKZBO010000033.1"/>
</dbReference>
<protein>
    <submittedName>
        <fullName evidence="2">ADP-ribose pyrophosphatase</fullName>
    </submittedName>
</protein>
<keyword evidence="3" id="KW-1185">Reference proteome</keyword>
<dbReference type="Pfam" id="PF16262">
    <property type="entry name" value="DUF4916"/>
    <property type="match status" value="1"/>
</dbReference>
<dbReference type="Proteomes" id="UP000216725">
    <property type="component" value="Unassembled WGS sequence"/>
</dbReference>